<sequence>MAKGWSNEELLASVEAYRQMAEKHEAGVGYSKKQVYKELASRFERTPKAFEYRMQNISAVFDELGLPWIPGLKPAVNVGTAMKATLIQFIQGKTPEDDKWPEGLEDSSNWEKALAAVEQLGGSASRKQVEAWILARNPTYNSKNLADLYMMSVNSRARTGYSPNEKPRRTDQGNRYDRLFKVGKGTFELYDPAKHGIWEIYPDALSGSRFGVSVRQVTNPVEEALAVAQTAAEQADIFDPTDVADARKRVTADIIRRRGQPAFRKALLQAYGEACAITGCNLTAVLEAAHIHPYKGDHTNVVSNGLLLRTDIHTLFDLGLIAIESDTMLVRVSPKLEGTDYDKLNGSLLRQPEHHAHRVSSDALDWHWSQCGWCD</sequence>
<name>A0A127I7N7_PSEAZ</name>
<keyword evidence="2" id="KW-0540">Nuclease</keyword>
<dbReference type="Proteomes" id="UP000070516">
    <property type="component" value="Chromosome"/>
</dbReference>
<dbReference type="GO" id="GO:0004519">
    <property type="term" value="F:endonuclease activity"/>
    <property type="evidence" value="ECO:0007669"/>
    <property type="project" value="UniProtKB-KW"/>
</dbReference>
<dbReference type="EMBL" id="CP014546">
    <property type="protein sequence ID" value="AMN82541.1"/>
    <property type="molecule type" value="Genomic_DNA"/>
</dbReference>
<feature type="domain" description="HNH nuclease" evidence="1">
    <location>
        <begin position="275"/>
        <end position="324"/>
    </location>
</feature>
<evidence type="ECO:0000259" key="1">
    <source>
        <dbReference type="Pfam" id="PF13391"/>
    </source>
</evidence>
<reference evidence="2 3" key="1">
    <citation type="submission" date="2016-02" db="EMBL/GenBank/DDBJ databases">
        <title>Complete genome sequence of Pseudomonas azotoformans S4.</title>
        <authorList>
            <person name="Fang Y."/>
            <person name="Wu L."/>
            <person name="Feng G."/>
        </authorList>
    </citation>
    <scope>NUCLEOTIDE SEQUENCE [LARGE SCALE GENOMIC DNA]</scope>
    <source>
        <strain evidence="2 3">S4</strain>
    </source>
</reference>
<keyword evidence="2" id="KW-0378">Hydrolase</keyword>
<organism evidence="2 3">
    <name type="scientific">Pseudomonas azotoformans</name>
    <dbReference type="NCBI Taxonomy" id="47878"/>
    <lineage>
        <taxon>Bacteria</taxon>
        <taxon>Pseudomonadati</taxon>
        <taxon>Pseudomonadota</taxon>
        <taxon>Gammaproteobacteria</taxon>
        <taxon>Pseudomonadales</taxon>
        <taxon>Pseudomonadaceae</taxon>
        <taxon>Pseudomonas</taxon>
    </lineage>
</organism>
<dbReference type="KEGG" id="pazo:AYR47_31440"/>
<dbReference type="Pfam" id="PF13391">
    <property type="entry name" value="HNH_2"/>
    <property type="match status" value="1"/>
</dbReference>
<dbReference type="RefSeq" id="WP_061449366.1">
    <property type="nucleotide sequence ID" value="NZ_CP014546.1"/>
</dbReference>
<evidence type="ECO:0000313" key="2">
    <source>
        <dbReference type="EMBL" id="AMN82541.1"/>
    </source>
</evidence>
<dbReference type="AlphaFoldDB" id="A0A127I7N7"/>
<gene>
    <name evidence="2" type="ORF">AYR47_31440</name>
</gene>
<proteinExistence type="predicted"/>
<accession>A0A127I7N7</accession>
<protein>
    <submittedName>
        <fullName evidence="2">Restriction endonuclease</fullName>
    </submittedName>
</protein>
<keyword evidence="2" id="KW-0255">Endonuclease</keyword>
<dbReference type="InterPro" id="IPR003615">
    <property type="entry name" value="HNH_nuc"/>
</dbReference>
<evidence type="ECO:0000313" key="3">
    <source>
        <dbReference type="Proteomes" id="UP000070516"/>
    </source>
</evidence>